<dbReference type="InterPro" id="IPR036291">
    <property type="entry name" value="NAD(P)-bd_dom_sf"/>
</dbReference>
<comment type="pathway">
    <text evidence="1 10">Cofactor biosynthesis; (R)-pantothenate biosynthesis; (R)-pantoate from 3-methyl-2-oxobutanoate: step 2/2.</text>
</comment>
<dbReference type="GO" id="GO:0008677">
    <property type="term" value="F:2-dehydropantoate 2-reductase activity"/>
    <property type="evidence" value="ECO:0007669"/>
    <property type="project" value="UniProtKB-EC"/>
</dbReference>
<evidence type="ECO:0000256" key="7">
    <source>
        <dbReference type="ARBA" id="ARBA00023002"/>
    </source>
</evidence>
<evidence type="ECO:0000256" key="10">
    <source>
        <dbReference type="RuleBase" id="RU362068"/>
    </source>
</evidence>
<dbReference type="EMBL" id="JBEWLY010000013">
    <property type="protein sequence ID" value="MET1755716.1"/>
    <property type="molecule type" value="Genomic_DNA"/>
</dbReference>
<dbReference type="SUPFAM" id="SSF48179">
    <property type="entry name" value="6-phosphogluconate dehydrogenase C-terminal domain-like"/>
    <property type="match status" value="1"/>
</dbReference>
<gene>
    <name evidence="14" type="ORF">ABVV53_09625</name>
</gene>
<comment type="caution">
    <text evidence="14">The sequence shown here is derived from an EMBL/GenBank/DDBJ whole genome shotgun (WGS) entry which is preliminary data.</text>
</comment>
<dbReference type="SUPFAM" id="SSF51735">
    <property type="entry name" value="NAD(P)-binding Rossmann-fold domains"/>
    <property type="match status" value="1"/>
</dbReference>
<sequence>MRVAVVGAGAMGSLFAARLALAGHDLHLAEISSERRAQIESRGVVFEIAGQAGAASIACGLPADLPAGHDVLILFTKFGALRPALAGALHALKDDGIVVVLANGLGIAEALNGLVPAERLILGVTDVAADMRDGCVHSDGSGILKLGVAAGESGACDTVAALLASGGFAVHPQADVRGAIWEKVAFNAAFNALATIVDVPVEGLDNEAGRRLVGCVLAEVTAVARAEGVPFDPQTVRARIAAAFRHQGHHMPSMVQDRRAGRTTEIAAINGAIADRGERSGVAVPVNRTLADLVVLTGG</sequence>
<protein>
    <recommendedName>
        <fullName evidence="4 10">2-dehydropantoate 2-reductase</fullName>
        <ecNumber evidence="3 10">1.1.1.169</ecNumber>
    </recommendedName>
    <alternativeName>
        <fullName evidence="8 10">Ketopantoate reductase</fullName>
    </alternativeName>
</protein>
<organism evidence="14 15">
    <name type="scientific">Novosphingobium kalidii</name>
    <dbReference type="NCBI Taxonomy" id="3230299"/>
    <lineage>
        <taxon>Bacteria</taxon>
        <taxon>Pseudomonadati</taxon>
        <taxon>Pseudomonadota</taxon>
        <taxon>Alphaproteobacteria</taxon>
        <taxon>Sphingomonadales</taxon>
        <taxon>Sphingomonadaceae</taxon>
        <taxon>Novosphingobium</taxon>
    </lineage>
</organism>
<dbReference type="EC" id="1.1.1.169" evidence="3 10"/>
<evidence type="ECO:0000256" key="6">
    <source>
        <dbReference type="ARBA" id="ARBA00022857"/>
    </source>
</evidence>
<dbReference type="Gene3D" id="1.10.1040.10">
    <property type="entry name" value="N-(1-d-carboxylethyl)-l-norvaline Dehydrogenase, domain 2"/>
    <property type="match status" value="1"/>
</dbReference>
<dbReference type="InterPro" id="IPR013752">
    <property type="entry name" value="KPA_reductase"/>
</dbReference>
<evidence type="ECO:0000256" key="11">
    <source>
        <dbReference type="SAM" id="SignalP"/>
    </source>
</evidence>
<keyword evidence="6 10" id="KW-0521">NADP</keyword>
<dbReference type="PANTHER" id="PTHR43765:SF2">
    <property type="entry name" value="2-DEHYDROPANTOATE 2-REDUCTASE"/>
    <property type="match status" value="1"/>
</dbReference>
<feature type="domain" description="Ketopantoate reductase N-terminal" evidence="12">
    <location>
        <begin position="3"/>
        <end position="149"/>
    </location>
</feature>
<evidence type="ECO:0000256" key="2">
    <source>
        <dbReference type="ARBA" id="ARBA00007870"/>
    </source>
</evidence>
<evidence type="ECO:0000259" key="12">
    <source>
        <dbReference type="Pfam" id="PF02558"/>
    </source>
</evidence>
<keyword evidence="15" id="KW-1185">Reference proteome</keyword>
<feature type="chain" id="PRO_5047536832" description="2-dehydropantoate 2-reductase" evidence="11">
    <location>
        <begin position="23"/>
        <end position="299"/>
    </location>
</feature>
<feature type="domain" description="Ketopantoate reductase C-terminal" evidence="13">
    <location>
        <begin position="175"/>
        <end position="294"/>
    </location>
</feature>
<dbReference type="Pfam" id="PF08546">
    <property type="entry name" value="ApbA_C"/>
    <property type="match status" value="1"/>
</dbReference>
<dbReference type="RefSeq" id="WP_353984156.1">
    <property type="nucleotide sequence ID" value="NZ_JBEWLY010000013.1"/>
</dbReference>
<evidence type="ECO:0000313" key="15">
    <source>
        <dbReference type="Proteomes" id="UP001548713"/>
    </source>
</evidence>
<reference evidence="14 15" key="1">
    <citation type="submission" date="2024-07" db="EMBL/GenBank/DDBJ databases">
        <title>Novosphingobium kalidii RD2P27.</title>
        <authorList>
            <person name="Sun J.-Q."/>
        </authorList>
    </citation>
    <scope>NUCLEOTIDE SEQUENCE [LARGE SCALE GENOMIC DNA]</scope>
    <source>
        <strain evidence="14 15">RD2P27</strain>
    </source>
</reference>
<feature type="signal peptide" evidence="11">
    <location>
        <begin position="1"/>
        <end position="22"/>
    </location>
</feature>
<comment type="similarity">
    <text evidence="2 10">Belongs to the ketopantoate reductase family.</text>
</comment>
<dbReference type="InterPro" id="IPR003710">
    <property type="entry name" value="ApbA"/>
</dbReference>
<evidence type="ECO:0000256" key="8">
    <source>
        <dbReference type="ARBA" id="ARBA00032024"/>
    </source>
</evidence>
<name>A0ABV2D1H4_9SPHN</name>
<dbReference type="Pfam" id="PF02558">
    <property type="entry name" value="ApbA"/>
    <property type="match status" value="1"/>
</dbReference>
<keyword evidence="5 10" id="KW-0566">Pantothenate biosynthesis</keyword>
<comment type="catalytic activity">
    <reaction evidence="9 10">
        <text>(R)-pantoate + NADP(+) = 2-dehydropantoate + NADPH + H(+)</text>
        <dbReference type="Rhea" id="RHEA:16233"/>
        <dbReference type="ChEBI" id="CHEBI:11561"/>
        <dbReference type="ChEBI" id="CHEBI:15378"/>
        <dbReference type="ChEBI" id="CHEBI:15980"/>
        <dbReference type="ChEBI" id="CHEBI:57783"/>
        <dbReference type="ChEBI" id="CHEBI:58349"/>
        <dbReference type="EC" id="1.1.1.169"/>
    </reaction>
</comment>
<accession>A0ABV2D1H4</accession>
<dbReference type="InterPro" id="IPR008927">
    <property type="entry name" value="6-PGluconate_DH-like_C_sf"/>
</dbReference>
<dbReference type="PANTHER" id="PTHR43765">
    <property type="entry name" value="2-DEHYDROPANTOATE 2-REDUCTASE-RELATED"/>
    <property type="match status" value="1"/>
</dbReference>
<dbReference type="InterPro" id="IPR050838">
    <property type="entry name" value="Ketopantoate_reductase"/>
</dbReference>
<dbReference type="InterPro" id="IPR013328">
    <property type="entry name" value="6PGD_dom2"/>
</dbReference>
<evidence type="ECO:0000313" key="14">
    <source>
        <dbReference type="EMBL" id="MET1755716.1"/>
    </source>
</evidence>
<keyword evidence="7 10" id="KW-0560">Oxidoreductase</keyword>
<evidence type="ECO:0000256" key="4">
    <source>
        <dbReference type="ARBA" id="ARBA00019465"/>
    </source>
</evidence>
<dbReference type="InterPro" id="IPR013332">
    <property type="entry name" value="KPR_N"/>
</dbReference>
<dbReference type="Gene3D" id="3.40.50.720">
    <property type="entry name" value="NAD(P)-binding Rossmann-like Domain"/>
    <property type="match status" value="1"/>
</dbReference>
<dbReference type="Proteomes" id="UP001548713">
    <property type="component" value="Unassembled WGS sequence"/>
</dbReference>
<evidence type="ECO:0000256" key="1">
    <source>
        <dbReference type="ARBA" id="ARBA00004994"/>
    </source>
</evidence>
<evidence type="ECO:0000256" key="5">
    <source>
        <dbReference type="ARBA" id="ARBA00022655"/>
    </source>
</evidence>
<evidence type="ECO:0000256" key="9">
    <source>
        <dbReference type="ARBA" id="ARBA00048793"/>
    </source>
</evidence>
<keyword evidence="11" id="KW-0732">Signal</keyword>
<evidence type="ECO:0000259" key="13">
    <source>
        <dbReference type="Pfam" id="PF08546"/>
    </source>
</evidence>
<proteinExistence type="inferred from homology"/>
<dbReference type="NCBIfam" id="TIGR00745">
    <property type="entry name" value="apbA_panE"/>
    <property type="match status" value="1"/>
</dbReference>
<comment type="function">
    <text evidence="10">Catalyzes the NADPH-dependent reduction of ketopantoate into pantoic acid.</text>
</comment>
<evidence type="ECO:0000256" key="3">
    <source>
        <dbReference type="ARBA" id="ARBA00013014"/>
    </source>
</evidence>